<keyword evidence="2" id="KW-1133">Transmembrane helix</keyword>
<name>A0AAD8CAR2_BIOPF</name>
<evidence type="ECO:0000313" key="4">
    <source>
        <dbReference type="Proteomes" id="UP001233172"/>
    </source>
</evidence>
<dbReference type="EMBL" id="JASAOG010000002">
    <property type="protein sequence ID" value="KAK0069506.1"/>
    <property type="molecule type" value="Genomic_DNA"/>
</dbReference>
<feature type="transmembrane region" description="Helical" evidence="2">
    <location>
        <begin position="266"/>
        <end position="287"/>
    </location>
</feature>
<keyword evidence="2" id="KW-0472">Membrane</keyword>
<evidence type="ECO:0000256" key="1">
    <source>
        <dbReference type="SAM" id="MobiDB-lite"/>
    </source>
</evidence>
<dbReference type="Proteomes" id="UP001233172">
    <property type="component" value="Unassembled WGS sequence"/>
</dbReference>
<accession>A0AAD8CAR2</accession>
<reference evidence="3" key="1">
    <citation type="journal article" date="2023" name="PLoS Negl. Trop. Dis.">
        <title>A genome sequence for Biomphalaria pfeifferi, the major vector snail for the human-infecting parasite Schistosoma mansoni.</title>
        <authorList>
            <person name="Bu L."/>
            <person name="Lu L."/>
            <person name="Laidemitt M.R."/>
            <person name="Zhang S.M."/>
            <person name="Mutuku M."/>
            <person name="Mkoji G."/>
            <person name="Steinauer M."/>
            <person name="Loker E.S."/>
        </authorList>
    </citation>
    <scope>NUCLEOTIDE SEQUENCE</scope>
    <source>
        <strain evidence="3">KasaAsao</strain>
    </source>
</reference>
<reference evidence="3" key="2">
    <citation type="submission" date="2023-04" db="EMBL/GenBank/DDBJ databases">
        <authorList>
            <person name="Bu L."/>
            <person name="Lu L."/>
            <person name="Laidemitt M.R."/>
            <person name="Zhang S.M."/>
            <person name="Mutuku M."/>
            <person name="Mkoji G."/>
            <person name="Steinauer M."/>
            <person name="Loker E.S."/>
        </authorList>
    </citation>
    <scope>NUCLEOTIDE SEQUENCE</scope>
    <source>
        <strain evidence="3">KasaAsao</strain>
        <tissue evidence="3">Whole Snail</tissue>
    </source>
</reference>
<feature type="compositionally biased region" description="Polar residues" evidence="1">
    <location>
        <begin position="322"/>
        <end position="345"/>
    </location>
</feature>
<feature type="region of interest" description="Disordered" evidence="1">
    <location>
        <begin position="316"/>
        <end position="345"/>
    </location>
</feature>
<evidence type="ECO:0000256" key="2">
    <source>
        <dbReference type="SAM" id="Phobius"/>
    </source>
</evidence>
<keyword evidence="2" id="KW-0812">Transmembrane</keyword>
<protein>
    <submittedName>
        <fullName evidence="3">Uncharacterized protein</fullName>
    </submittedName>
</protein>
<gene>
    <name evidence="3" type="ORF">Bpfe_000683</name>
</gene>
<sequence length="357" mass="40177">MADHLFCDVLLPLFLIIIFSAQNIVTFHFLPFDKSKSEFCLTGLLAGRDKVKLEFKFEHDNNTNDSLSFSLEAVSPVTNKSSFICGLQLGVGCTTNQSVSSICYCNQTEDTIYVISYYATALLNYSKNIIQINGHAYDQPTFPVIYQNALQRNLKINNKTFDLRKTCYASFPHQTSVKVKFCVEGLHTPMLLLSYNGHNQTIDNEDCINVTYTMARINQNLYLAYEDLCRRRFSHTCYLEVQLSDLDVKDNQTRTDDIVFRLGTKLTTYILAAILTFILLSFLLILCKVKVKKKLAPQPPVIVSHHTGSSVDAAAKASSSSQRLTTWLSSRTSVSPKNRGSPKTLTKSITVVKETEV</sequence>
<feature type="transmembrane region" description="Helical" evidence="2">
    <location>
        <begin position="9"/>
        <end position="30"/>
    </location>
</feature>
<organism evidence="3 4">
    <name type="scientific">Biomphalaria pfeifferi</name>
    <name type="common">Bloodfluke planorb</name>
    <name type="synonym">Freshwater snail</name>
    <dbReference type="NCBI Taxonomy" id="112525"/>
    <lineage>
        <taxon>Eukaryota</taxon>
        <taxon>Metazoa</taxon>
        <taxon>Spiralia</taxon>
        <taxon>Lophotrochozoa</taxon>
        <taxon>Mollusca</taxon>
        <taxon>Gastropoda</taxon>
        <taxon>Heterobranchia</taxon>
        <taxon>Euthyneura</taxon>
        <taxon>Panpulmonata</taxon>
        <taxon>Hygrophila</taxon>
        <taxon>Lymnaeoidea</taxon>
        <taxon>Planorbidae</taxon>
        <taxon>Biomphalaria</taxon>
    </lineage>
</organism>
<keyword evidence="4" id="KW-1185">Reference proteome</keyword>
<evidence type="ECO:0000313" key="3">
    <source>
        <dbReference type="EMBL" id="KAK0069506.1"/>
    </source>
</evidence>
<dbReference type="AlphaFoldDB" id="A0AAD8CAR2"/>
<proteinExistence type="predicted"/>
<comment type="caution">
    <text evidence="3">The sequence shown here is derived from an EMBL/GenBank/DDBJ whole genome shotgun (WGS) entry which is preliminary data.</text>
</comment>